<dbReference type="GO" id="GO:0019867">
    <property type="term" value="C:outer membrane"/>
    <property type="evidence" value="ECO:0007669"/>
    <property type="project" value="InterPro"/>
</dbReference>
<dbReference type="AlphaFoldDB" id="A0A4S3KR58"/>
<evidence type="ECO:0000256" key="1">
    <source>
        <dbReference type="SAM" id="SignalP"/>
    </source>
</evidence>
<dbReference type="GO" id="GO:0055085">
    <property type="term" value="P:transmembrane transport"/>
    <property type="evidence" value="ECO:0007669"/>
    <property type="project" value="TreeGrafter"/>
</dbReference>
<name>A0A4S3KR58_9GAMM</name>
<dbReference type="Proteomes" id="UP000307749">
    <property type="component" value="Unassembled WGS sequence"/>
</dbReference>
<accession>A0A4S3KR58</accession>
<keyword evidence="1" id="KW-0732">Signal</keyword>
<evidence type="ECO:0000313" key="3">
    <source>
        <dbReference type="Proteomes" id="UP000307749"/>
    </source>
</evidence>
<reference evidence="2 3" key="1">
    <citation type="submission" date="2017-02" db="EMBL/GenBank/DDBJ databases">
        <title>Whole genome sequencing of Metallibacterium scheffleri DSM 24874 (T).</title>
        <authorList>
            <person name="Kumar S."/>
            <person name="Patil P."/>
            <person name="Patil P.B."/>
        </authorList>
    </citation>
    <scope>NUCLEOTIDE SEQUENCE [LARGE SCALE GENOMIC DNA]</scope>
    <source>
        <strain evidence="2 3">DSM 24874</strain>
    </source>
</reference>
<evidence type="ECO:0000313" key="2">
    <source>
        <dbReference type="EMBL" id="THD11519.1"/>
    </source>
</evidence>
<feature type="signal peptide" evidence="1">
    <location>
        <begin position="1"/>
        <end position="22"/>
    </location>
</feature>
<dbReference type="InterPro" id="IPR005618">
    <property type="entry name" value="OMPW"/>
</dbReference>
<dbReference type="PANTHER" id="PTHR36920">
    <property type="match status" value="1"/>
</dbReference>
<dbReference type="OrthoDB" id="9807574at2"/>
<dbReference type="STRING" id="993689.GCA_002077135_01083"/>
<comment type="caution">
    <text evidence="2">The sequence shown here is derived from an EMBL/GenBank/DDBJ whole genome shotgun (WGS) entry which is preliminary data.</text>
</comment>
<keyword evidence="3" id="KW-1185">Reference proteome</keyword>
<organism evidence="2 3">
    <name type="scientific">Metallibacterium scheffleri</name>
    <dbReference type="NCBI Taxonomy" id="993689"/>
    <lineage>
        <taxon>Bacteria</taxon>
        <taxon>Pseudomonadati</taxon>
        <taxon>Pseudomonadota</taxon>
        <taxon>Gammaproteobacteria</taxon>
        <taxon>Lysobacterales</taxon>
        <taxon>Rhodanobacteraceae</taxon>
        <taxon>Metallibacterium</taxon>
    </lineage>
</organism>
<evidence type="ECO:0008006" key="4">
    <source>
        <dbReference type="Google" id="ProtNLM"/>
    </source>
</evidence>
<gene>
    <name evidence="2" type="ORF">B1806_03035</name>
</gene>
<protein>
    <recommendedName>
        <fullName evidence="4">OmpW family protein</fullName>
    </recommendedName>
</protein>
<dbReference type="Gene3D" id="2.40.160.20">
    <property type="match status" value="1"/>
</dbReference>
<dbReference type="EMBL" id="MWQO01000011">
    <property type="protein sequence ID" value="THD11519.1"/>
    <property type="molecule type" value="Genomic_DNA"/>
</dbReference>
<dbReference type="SUPFAM" id="SSF56925">
    <property type="entry name" value="OMPA-like"/>
    <property type="match status" value="1"/>
</dbReference>
<proteinExistence type="predicted"/>
<feature type="chain" id="PRO_5020404645" description="OmpW family protein" evidence="1">
    <location>
        <begin position="23"/>
        <end position="205"/>
    </location>
</feature>
<dbReference type="RefSeq" id="WP_081126411.1">
    <property type="nucleotide sequence ID" value="NZ_LDOS01000001.1"/>
</dbReference>
<sequence length="205" mass="22148">MKKTLITTVLLAGLSLSGAGFAQVATPWVVRFGAHTVDPKSNNGSLVGGTLAARVSSDTKPTFSVEYMFNKNLGLWVQAAWPFEHEIKLNGVKAGTTKQLPPTITLNWHFMPDSAISPFLGAGLNMTHFFSTRTYGPLAGASLKVDNSYGLAAHAGVDFRLGERWLATADLYWIDIQPDVKVNGAKVGTVKIDPLVYGMSLGYRF</sequence>
<dbReference type="InterPro" id="IPR011250">
    <property type="entry name" value="OMP/PagP_B-barrel"/>
</dbReference>
<dbReference type="Pfam" id="PF03922">
    <property type="entry name" value="OmpW"/>
    <property type="match status" value="1"/>
</dbReference>
<dbReference type="PANTHER" id="PTHR36920:SF1">
    <property type="entry name" value="OUTER MEMBRANE PROTEIN W"/>
    <property type="match status" value="1"/>
</dbReference>